<keyword evidence="2" id="KW-1185">Reference proteome</keyword>
<evidence type="ECO:0000313" key="1">
    <source>
        <dbReference type="EnsemblPlants" id="QL08p058480:mrna:CDS:1"/>
    </source>
</evidence>
<dbReference type="AlphaFoldDB" id="A0A7N2MEJ9"/>
<sequence>MVDSFHNISESIENLSSAYLKPYAKKETILNPKVHISDGTAGGGVPRLLPNIDHPHPLNSTGVLIPTETAVNMWLTISA</sequence>
<dbReference type="Gramene" id="QL08p058480:mrna">
    <property type="protein sequence ID" value="QL08p058480:mrna:CDS:1"/>
    <property type="gene ID" value="QL08p058480"/>
</dbReference>
<reference evidence="1" key="2">
    <citation type="submission" date="2021-01" db="UniProtKB">
        <authorList>
            <consortium name="EnsemblPlants"/>
        </authorList>
    </citation>
    <scope>IDENTIFICATION</scope>
</reference>
<organism evidence="1 2">
    <name type="scientific">Quercus lobata</name>
    <name type="common">Valley oak</name>
    <dbReference type="NCBI Taxonomy" id="97700"/>
    <lineage>
        <taxon>Eukaryota</taxon>
        <taxon>Viridiplantae</taxon>
        <taxon>Streptophyta</taxon>
        <taxon>Embryophyta</taxon>
        <taxon>Tracheophyta</taxon>
        <taxon>Spermatophyta</taxon>
        <taxon>Magnoliopsida</taxon>
        <taxon>eudicotyledons</taxon>
        <taxon>Gunneridae</taxon>
        <taxon>Pentapetalae</taxon>
        <taxon>rosids</taxon>
        <taxon>fabids</taxon>
        <taxon>Fagales</taxon>
        <taxon>Fagaceae</taxon>
        <taxon>Quercus</taxon>
    </lineage>
</organism>
<protein>
    <submittedName>
        <fullName evidence="1">Uncharacterized protein</fullName>
    </submittedName>
</protein>
<dbReference type="Proteomes" id="UP000594261">
    <property type="component" value="Chromosome 8"/>
</dbReference>
<dbReference type="EnsemblPlants" id="QL08p058480:mrna">
    <property type="protein sequence ID" value="QL08p058480:mrna:CDS:1"/>
    <property type="gene ID" value="QL08p058480"/>
</dbReference>
<reference evidence="1 2" key="1">
    <citation type="journal article" date="2016" name="G3 (Bethesda)">
        <title>First Draft Assembly and Annotation of the Genome of a California Endemic Oak Quercus lobata Nee (Fagaceae).</title>
        <authorList>
            <person name="Sork V.L."/>
            <person name="Fitz-Gibbon S.T."/>
            <person name="Puiu D."/>
            <person name="Crepeau M."/>
            <person name="Gugger P.F."/>
            <person name="Sherman R."/>
            <person name="Stevens K."/>
            <person name="Langley C.H."/>
            <person name="Pellegrini M."/>
            <person name="Salzberg S.L."/>
        </authorList>
    </citation>
    <scope>NUCLEOTIDE SEQUENCE [LARGE SCALE GENOMIC DNA]</scope>
    <source>
        <strain evidence="1 2">cv. SW786</strain>
    </source>
</reference>
<evidence type="ECO:0000313" key="2">
    <source>
        <dbReference type="Proteomes" id="UP000594261"/>
    </source>
</evidence>
<name>A0A7N2MEJ9_QUELO</name>
<dbReference type="EMBL" id="LRBV02000008">
    <property type="status" value="NOT_ANNOTATED_CDS"/>
    <property type="molecule type" value="Genomic_DNA"/>
</dbReference>
<dbReference type="InParanoid" id="A0A7N2MEJ9"/>
<proteinExistence type="predicted"/>
<accession>A0A7N2MEJ9</accession>